<dbReference type="InterPro" id="IPR039870">
    <property type="entry name" value="Coa4-like"/>
</dbReference>
<dbReference type="AlphaFoldDB" id="A0A7K5A2D2"/>
<feature type="region of interest" description="Disordered" evidence="1">
    <location>
        <begin position="1"/>
        <end position="24"/>
    </location>
</feature>
<sequence length="69" mass="7948">MARPGHGRARPSGEEDEEDPLDARIRRSGCLAQHRALQECMAEQQDWRRCQPQVREFGACMARRQRAQG</sequence>
<keyword evidence="3" id="KW-1185">Reference proteome</keyword>
<feature type="non-terminal residue" evidence="2">
    <location>
        <position position="1"/>
    </location>
</feature>
<dbReference type="GO" id="GO:0005758">
    <property type="term" value="C:mitochondrial intermembrane space"/>
    <property type="evidence" value="ECO:0007669"/>
    <property type="project" value="InterPro"/>
</dbReference>
<name>A0A7K5A2D2_9AVES</name>
<evidence type="ECO:0000256" key="1">
    <source>
        <dbReference type="SAM" id="MobiDB-lite"/>
    </source>
</evidence>
<evidence type="ECO:0000313" key="2">
    <source>
        <dbReference type="EMBL" id="NWR77841.1"/>
    </source>
</evidence>
<dbReference type="GO" id="GO:0033617">
    <property type="term" value="P:mitochondrial respiratory chain complex IV assembly"/>
    <property type="evidence" value="ECO:0007669"/>
    <property type="project" value="InterPro"/>
</dbReference>
<proteinExistence type="predicted"/>
<protein>
    <submittedName>
        <fullName evidence="2">COA4 factor</fullName>
    </submittedName>
</protein>
<organism evidence="2 3">
    <name type="scientific">Centropus unirufus</name>
    <dbReference type="NCBI Taxonomy" id="1118519"/>
    <lineage>
        <taxon>Eukaryota</taxon>
        <taxon>Metazoa</taxon>
        <taxon>Chordata</taxon>
        <taxon>Craniata</taxon>
        <taxon>Vertebrata</taxon>
        <taxon>Euteleostomi</taxon>
        <taxon>Archelosauria</taxon>
        <taxon>Archosauria</taxon>
        <taxon>Dinosauria</taxon>
        <taxon>Saurischia</taxon>
        <taxon>Theropoda</taxon>
        <taxon>Coelurosauria</taxon>
        <taxon>Aves</taxon>
        <taxon>Neognathae</taxon>
        <taxon>Neoaves</taxon>
        <taxon>Otidimorphae</taxon>
        <taxon>Cuculiformes</taxon>
        <taxon>Centropidae</taxon>
        <taxon>Centropus</taxon>
    </lineage>
</organism>
<accession>A0A7K5A2D2</accession>
<dbReference type="Proteomes" id="UP000517892">
    <property type="component" value="Unassembled WGS sequence"/>
</dbReference>
<comment type="caution">
    <text evidence="2">The sequence shown here is derived from an EMBL/GenBank/DDBJ whole genome shotgun (WGS) entry which is preliminary data.</text>
</comment>
<dbReference type="OrthoDB" id="5586401at2759"/>
<evidence type="ECO:0000313" key="3">
    <source>
        <dbReference type="Proteomes" id="UP000517892"/>
    </source>
</evidence>
<reference evidence="2 3" key="1">
    <citation type="submission" date="2019-09" db="EMBL/GenBank/DDBJ databases">
        <title>Bird 10,000 Genomes (B10K) Project - Family phase.</title>
        <authorList>
            <person name="Zhang G."/>
        </authorList>
    </citation>
    <scope>NUCLEOTIDE SEQUENCE [LARGE SCALE GENOMIC DNA]</scope>
    <source>
        <strain evidence="2">B10K-DU-017-25</strain>
        <tissue evidence="2">Mixed tissue sample</tissue>
    </source>
</reference>
<dbReference type="PANTHER" id="PTHR13639">
    <property type="entry name" value="CYTOCHROME C OXIDASE ASSEMBLY FACTOR 4 HOMOLOG, MITOCHONDRIAL"/>
    <property type="match status" value="1"/>
</dbReference>
<dbReference type="EMBL" id="VYZI01000518">
    <property type="protein sequence ID" value="NWR77841.1"/>
    <property type="molecule type" value="Genomic_DNA"/>
</dbReference>
<feature type="non-terminal residue" evidence="2">
    <location>
        <position position="69"/>
    </location>
</feature>
<gene>
    <name evidence="2" type="primary">Coa4</name>
    <name evidence="2" type="ORF">CENUNI_R08427</name>
</gene>
<dbReference type="PANTHER" id="PTHR13639:SF2">
    <property type="entry name" value="CYTOCHROME C OXIDASE ASSEMBLY FACTOR 4 HOMOLOG, MITOCHONDRIAL"/>
    <property type="match status" value="1"/>
</dbReference>